<comment type="caution">
    <text evidence="6">The sequence shown here is derived from an EMBL/GenBank/DDBJ whole genome shotgun (WGS) entry which is preliminary data.</text>
</comment>
<dbReference type="InterPro" id="IPR010952">
    <property type="entry name" value="CM_P_1"/>
</dbReference>
<dbReference type="Gene3D" id="3.40.190.10">
    <property type="entry name" value="Periplasmic binding protein-like II"/>
    <property type="match status" value="2"/>
</dbReference>
<evidence type="ECO:0000259" key="3">
    <source>
        <dbReference type="PROSITE" id="PS51168"/>
    </source>
</evidence>
<dbReference type="Pfam" id="PF00800">
    <property type="entry name" value="PDT"/>
    <property type="match status" value="1"/>
</dbReference>
<dbReference type="NCBIfam" id="NF009239">
    <property type="entry name" value="PRK12595.1"/>
    <property type="match status" value="1"/>
</dbReference>
<dbReference type="NCBIfam" id="TIGR01797">
    <property type="entry name" value="CM_P_1"/>
    <property type="match status" value="1"/>
</dbReference>
<dbReference type="PANTHER" id="PTHR43018">
    <property type="entry name" value="PHOSPHO-2-DEHYDRO-3-DEOXYHEPTONATE ALDOLASE"/>
    <property type="match status" value="1"/>
</dbReference>
<dbReference type="InterPro" id="IPR045865">
    <property type="entry name" value="ACT-like_dom_sf"/>
</dbReference>
<dbReference type="EMBL" id="BKCN01000005">
    <property type="protein sequence ID" value="GER03603.1"/>
    <property type="molecule type" value="Genomic_DNA"/>
</dbReference>
<dbReference type="InterPro" id="IPR052899">
    <property type="entry name" value="Class-I_DAHP_synthase"/>
</dbReference>
<accession>A0A5A7N5K0</accession>
<dbReference type="GO" id="GO:0005737">
    <property type="term" value="C:cytoplasm"/>
    <property type="evidence" value="ECO:0007669"/>
    <property type="project" value="InterPro"/>
</dbReference>
<dbReference type="RefSeq" id="WP_042086010.1">
    <property type="nucleotide sequence ID" value="NZ_BKCN01000005.1"/>
</dbReference>
<name>A0A5A7N5K0_9PROT</name>
<keyword evidence="2" id="KW-0808">Transferase</keyword>
<dbReference type="GO" id="GO:0046417">
    <property type="term" value="P:chorismate metabolic process"/>
    <property type="evidence" value="ECO:0007669"/>
    <property type="project" value="InterPro"/>
</dbReference>
<dbReference type="SUPFAM" id="SSF51569">
    <property type="entry name" value="Aldolase"/>
    <property type="match status" value="1"/>
</dbReference>
<dbReference type="InterPro" id="IPR036263">
    <property type="entry name" value="Chorismate_II_sf"/>
</dbReference>
<feature type="domain" description="Prephenate dehydratase" evidence="4">
    <location>
        <begin position="118"/>
        <end position="298"/>
    </location>
</feature>
<dbReference type="InterPro" id="IPR036979">
    <property type="entry name" value="CM_dom_sf"/>
</dbReference>
<dbReference type="InterPro" id="IPR002701">
    <property type="entry name" value="CM_II_prokaryot"/>
</dbReference>
<dbReference type="CDD" id="cd13631">
    <property type="entry name" value="PBP2_Ct-PDT_like"/>
    <property type="match status" value="1"/>
</dbReference>
<dbReference type="NCBIfam" id="NF008865">
    <property type="entry name" value="PRK11898.1"/>
    <property type="match status" value="1"/>
</dbReference>
<dbReference type="NCBIfam" id="TIGR01361">
    <property type="entry name" value="DAHP_synth_Bsub"/>
    <property type="match status" value="1"/>
</dbReference>
<evidence type="ECO:0000313" key="7">
    <source>
        <dbReference type="Proteomes" id="UP000324996"/>
    </source>
</evidence>
<dbReference type="SUPFAM" id="SSF55021">
    <property type="entry name" value="ACT-like"/>
    <property type="match status" value="1"/>
</dbReference>
<dbReference type="Pfam" id="PF01817">
    <property type="entry name" value="CM_2"/>
    <property type="match status" value="1"/>
</dbReference>
<dbReference type="GO" id="GO:0016832">
    <property type="term" value="F:aldehyde-lyase activity"/>
    <property type="evidence" value="ECO:0007669"/>
    <property type="project" value="InterPro"/>
</dbReference>
<gene>
    <name evidence="6" type="ORF">JCM17846_12850</name>
</gene>
<dbReference type="Proteomes" id="UP000324996">
    <property type="component" value="Unassembled WGS sequence"/>
</dbReference>
<dbReference type="InterPro" id="IPR002912">
    <property type="entry name" value="ACT_dom"/>
</dbReference>
<dbReference type="NCBIfam" id="NF006421">
    <property type="entry name" value="PRK08673.1"/>
    <property type="match status" value="1"/>
</dbReference>
<feature type="domain" description="ACT" evidence="5">
    <location>
        <begin position="312"/>
        <end position="389"/>
    </location>
</feature>
<dbReference type="Pfam" id="PF00793">
    <property type="entry name" value="DAHP_synth_1"/>
    <property type="match status" value="1"/>
</dbReference>
<organism evidence="6 7">
    <name type="scientific">Iodidimonas nitroreducens</name>
    <dbReference type="NCBI Taxonomy" id="1236968"/>
    <lineage>
        <taxon>Bacteria</taxon>
        <taxon>Pseudomonadati</taxon>
        <taxon>Pseudomonadota</taxon>
        <taxon>Alphaproteobacteria</taxon>
        <taxon>Iodidimonadales</taxon>
        <taxon>Iodidimonadaceae</taxon>
        <taxon>Iodidimonas</taxon>
    </lineage>
</organism>
<evidence type="ECO:0000256" key="2">
    <source>
        <dbReference type="ARBA" id="ARBA00022679"/>
    </source>
</evidence>
<dbReference type="GO" id="GO:0016740">
    <property type="term" value="F:transferase activity"/>
    <property type="evidence" value="ECO:0007669"/>
    <property type="project" value="UniProtKB-KW"/>
</dbReference>
<dbReference type="InterPro" id="IPR013785">
    <property type="entry name" value="Aldolase_TIM"/>
</dbReference>
<evidence type="ECO:0000259" key="5">
    <source>
        <dbReference type="PROSITE" id="PS51671"/>
    </source>
</evidence>
<dbReference type="GO" id="GO:0004664">
    <property type="term" value="F:prephenate dehydratase activity"/>
    <property type="evidence" value="ECO:0007669"/>
    <property type="project" value="InterPro"/>
</dbReference>
<evidence type="ECO:0000259" key="4">
    <source>
        <dbReference type="PROSITE" id="PS51171"/>
    </source>
</evidence>
<evidence type="ECO:0000313" key="6">
    <source>
        <dbReference type="EMBL" id="GER03603.1"/>
    </source>
</evidence>
<dbReference type="GO" id="GO:0004106">
    <property type="term" value="F:chorismate mutase activity"/>
    <property type="evidence" value="ECO:0007669"/>
    <property type="project" value="UniProtKB-EC"/>
</dbReference>
<dbReference type="EC" id="5.4.99.5" evidence="1"/>
<dbReference type="Gene3D" id="3.30.70.260">
    <property type="match status" value="1"/>
</dbReference>
<dbReference type="SMART" id="SM00830">
    <property type="entry name" value="CM_2"/>
    <property type="match status" value="1"/>
</dbReference>
<sequence length="700" mass="76026">MSTPSTKEPVHGKNASIGLDDTRARISDVDQKLLELLATRRGLSLKVAETKQQSGQPVRDTSQERKSLVSMIRRGRDLGLDAHLVTKLFQGIIEDSVLLQQASLHARENAEDGSKLKRVAFLGGAGSYSQAACQKYFARRAGKIVELGCDTFDGVFKKAESGEADYAVLPIENSTSGSINDVYDLLQHTGLSIVGEVTHKIEHCLLAADPDQKIEQIKALYVHPQVHAQCSHFLARLGDVEIVYCESTSHAMERVADAGPEAAAIGSREAGALWGLYDIKSDLANQRQNHTRFIIVARTPAIVPESVPAKTTLVLSVDQKPGALVDALLVFRNHGINMLKLESRPLHGNPWEELFYIDLLGNARDSEVRAALDDLARRTRFLKVLGCYPSEDVAPTEISPDQLRHDVQAVDLAAGKAAKIATKKAPEKAKADAAPVAAAPKGWKLASRQHKPDDTVIHVGSASIGKGFTVIAGPCSVESAEQVMACAEHVRANGATLLRGGCFKPRTNPYSFQGMGFEGLDLLKQAGDRHGLPIVTEVLSTDQVLEVAKHSDILQIGARNMQNFPLLKLVGRTHRPVLLKRGMMASLDELLQAAEYILSEGNQQVILCERGIRTFEPATRNTLDLSAVPLLKQMSHLPVIVDPSHAVGRRDMVIPMARAAKAVGADGLIVEFHPKPEEALSDGPQALTFPMFEQMMEELA</sequence>
<dbReference type="SUPFAM" id="SSF48600">
    <property type="entry name" value="Chorismate mutase II"/>
    <property type="match status" value="1"/>
</dbReference>
<dbReference type="InterPro" id="IPR001086">
    <property type="entry name" value="Preph_deHydtase"/>
</dbReference>
<dbReference type="InterPro" id="IPR006218">
    <property type="entry name" value="DAHP1/KDSA"/>
</dbReference>
<dbReference type="PROSITE" id="PS51671">
    <property type="entry name" value="ACT"/>
    <property type="match status" value="1"/>
</dbReference>
<dbReference type="PANTHER" id="PTHR43018:SF1">
    <property type="entry name" value="PROTEIN AROA(G)"/>
    <property type="match status" value="1"/>
</dbReference>
<protein>
    <recommendedName>
        <fullName evidence="1">chorismate mutase</fullName>
        <ecNumber evidence="1">5.4.99.5</ecNumber>
    </recommendedName>
</protein>
<dbReference type="PROSITE" id="PS51168">
    <property type="entry name" value="CHORISMATE_MUT_2"/>
    <property type="match status" value="1"/>
</dbReference>
<dbReference type="Gene3D" id="3.20.20.70">
    <property type="entry name" value="Aldolase class I"/>
    <property type="match status" value="1"/>
</dbReference>
<feature type="domain" description="Chorismate mutase" evidence="3">
    <location>
        <begin position="13"/>
        <end position="104"/>
    </location>
</feature>
<dbReference type="GO" id="GO:0009094">
    <property type="term" value="P:L-phenylalanine biosynthetic process"/>
    <property type="evidence" value="ECO:0007669"/>
    <property type="project" value="UniProtKB-UniPathway"/>
</dbReference>
<evidence type="ECO:0000256" key="1">
    <source>
        <dbReference type="ARBA" id="ARBA00012404"/>
    </source>
</evidence>
<dbReference type="Gene3D" id="1.20.59.10">
    <property type="entry name" value="Chorismate mutase"/>
    <property type="match status" value="1"/>
</dbReference>
<reference evidence="6 7" key="1">
    <citation type="submission" date="2019-09" db="EMBL/GenBank/DDBJ databases">
        <title>NBRP : Genome information of microbial organism related human and environment.</title>
        <authorList>
            <person name="Hattori M."/>
            <person name="Oshima K."/>
            <person name="Inaba H."/>
            <person name="Suda W."/>
            <person name="Sakamoto M."/>
            <person name="Iino T."/>
            <person name="Kitahara M."/>
            <person name="Oshida Y."/>
            <person name="Iida T."/>
            <person name="Kudo T."/>
            <person name="Itoh T."/>
            <person name="Ohkuma M."/>
        </authorList>
    </citation>
    <scope>NUCLEOTIDE SEQUENCE [LARGE SCALE GENOMIC DNA]</scope>
    <source>
        <strain evidence="6 7">Q-1</strain>
    </source>
</reference>
<dbReference type="UniPathway" id="UPA00121">
    <property type="reaction ID" value="UER00345"/>
</dbReference>
<proteinExistence type="predicted"/>
<dbReference type="SUPFAM" id="SSF53850">
    <property type="entry name" value="Periplasmic binding protein-like II"/>
    <property type="match status" value="1"/>
</dbReference>
<dbReference type="PROSITE" id="PS51171">
    <property type="entry name" value="PREPHENATE_DEHYDR_3"/>
    <property type="match status" value="1"/>
</dbReference>
<dbReference type="CDD" id="cd04905">
    <property type="entry name" value="ACT_CM-PDT"/>
    <property type="match status" value="1"/>
</dbReference>
<dbReference type="AlphaFoldDB" id="A0A5A7N5K0"/>
<dbReference type="InterPro" id="IPR006268">
    <property type="entry name" value="DAHP_syn_2"/>
</dbReference>
<keyword evidence="7" id="KW-1185">Reference proteome</keyword>